<dbReference type="PANTHER" id="PTHR30560">
    <property type="entry name" value="TRIGGER FACTOR CHAPERONE AND PEPTIDYL-PROLYL CIS/TRANS ISOMERASE"/>
    <property type="match status" value="1"/>
</dbReference>
<accession>A0A6P5REY7</accession>
<evidence type="ECO:0000256" key="1">
    <source>
        <dbReference type="ARBA" id="ARBA00000971"/>
    </source>
</evidence>
<dbReference type="RefSeq" id="XP_021801407.1">
    <property type="nucleotide sequence ID" value="XM_021945715.1"/>
</dbReference>
<dbReference type="Gene3D" id="1.10.340.70">
    <property type="match status" value="1"/>
</dbReference>
<dbReference type="InterPro" id="IPR008881">
    <property type="entry name" value="Trigger_fac_ribosome-bd_bac"/>
</dbReference>
<comment type="similarity">
    <text evidence="2">Belongs to the FKBP-type PPIase family. Tig subfamily.</text>
</comment>
<evidence type="ECO:0000313" key="9">
    <source>
        <dbReference type="Proteomes" id="UP000515124"/>
    </source>
</evidence>
<evidence type="ECO:0000256" key="3">
    <source>
        <dbReference type="ARBA" id="ARBA00013194"/>
    </source>
</evidence>
<dbReference type="SUPFAM" id="SSF102735">
    <property type="entry name" value="Trigger factor ribosome-binding domain"/>
    <property type="match status" value="1"/>
</dbReference>
<organism evidence="9 10">
    <name type="scientific">Prunus avium</name>
    <name type="common">Cherry</name>
    <name type="synonym">Cerasus avium</name>
    <dbReference type="NCBI Taxonomy" id="42229"/>
    <lineage>
        <taxon>Eukaryota</taxon>
        <taxon>Viridiplantae</taxon>
        <taxon>Streptophyta</taxon>
        <taxon>Embryophyta</taxon>
        <taxon>Tracheophyta</taxon>
        <taxon>Spermatophyta</taxon>
        <taxon>Magnoliopsida</taxon>
        <taxon>eudicotyledons</taxon>
        <taxon>Gunneridae</taxon>
        <taxon>Pentapetalae</taxon>
        <taxon>rosids</taxon>
        <taxon>fabids</taxon>
        <taxon>Rosales</taxon>
        <taxon>Rosaceae</taxon>
        <taxon>Amygdaloideae</taxon>
        <taxon>Amygdaleae</taxon>
        <taxon>Prunus</taxon>
    </lineage>
</organism>
<gene>
    <name evidence="10" type="primary">LOC110745591</name>
</gene>
<dbReference type="AlphaFoldDB" id="A0A6P5REY7"/>
<dbReference type="GeneID" id="110745591"/>
<comment type="catalytic activity">
    <reaction evidence="1">
        <text>[protein]-peptidylproline (omega=180) = [protein]-peptidylproline (omega=0)</text>
        <dbReference type="Rhea" id="RHEA:16237"/>
        <dbReference type="Rhea" id="RHEA-COMP:10747"/>
        <dbReference type="Rhea" id="RHEA-COMP:10748"/>
        <dbReference type="ChEBI" id="CHEBI:83833"/>
        <dbReference type="ChEBI" id="CHEBI:83834"/>
        <dbReference type="EC" id="5.2.1.8"/>
    </reaction>
</comment>
<proteinExistence type="inferred from homology"/>
<name>A0A6P5REY7_PRUAV</name>
<sequence>MAQVASGVNIPDTEYDRVIRIERRTLPALAEREMATQVSSAEITDEVNTAEADSRYPIVKYLRDPSDSHERTTRFRARCYLIYQNELYRKGSDGLLLLCPNAEDIKVIMTESHEGICGAHQSGVKMRWLVRRHGYYWATILKDCIEYAKGFYRESNKYIPAICAVLSGTEDIGVSSSQFEDVPVTVTTSGTSDAGELKINVEVSGAKTRAIFDEVFDKMVTAAQPIPGFRRVKGGKTPNIPRDILLEVLGPSKVYKQVIKKVINSAIAEYVEKEGLNVRKDLRVEQSFEDLEVAFEPGEDFSFDAVIHLPK</sequence>
<keyword evidence="5" id="KW-0143">Chaperone</keyword>
<evidence type="ECO:0000256" key="7">
    <source>
        <dbReference type="ARBA" id="ARBA00024849"/>
    </source>
</evidence>
<dbReference type="Proteomes" id="UP000515124">
    <property type="component" value="Unplaced"/>
</dbReference>
<evidence type="ECO:0000256" key="6">
    <source>
        <dbReference type="ARBA" id="ARBA00023235"/>
    </source>
</evidence>
<feature type="domain" description="Trigger factor ribosome-binding bacterial" evidence="8">
    <location>
        <begin position="193"/>
        <end position="308"/>
    </location>
</feature>
<dbReference type="GO" id="GO:0043335">
    <property type="term" value="P:protein unfolding"/>
    <property type="evidence" value="ECO:0007669"/>
    <property type="project" value="TreeGrafter"/>
</dbReference>
<reference evidence="10" key="1">
    <citation type="submission" date="2025-08" db="UniProtKB">
        <authorList>
            <consortium name="RefSeq"/>
        </authorList>
    </citation>
    <scope>IDENTIFICATION</scope>
</reference>
<dbReference type="GO" id="GO:0051083">
    <property type="term" value="P:'de novo' cotranslational protein folding"/>
    <property type="evidence" value="ECO:0007669"/>
    <property type="project" value="TreeGrafter"/>
</dbReference>
<dbReference type="FunFam" id="3.30.70.1050:FF:000004">
    <property type="entry name" value="Trigger factor"/>
    <property type="match status" value="1"/>
</dbReference>
<keyword evidence="9" id="KW-1185">Reference proteome</keyword>
<dbReference type="GO" id="GO:0044183">
    <property type="term" value="F:protein folding chaperone"/>
    <property type="evidence" value="ECO:0007669"/>
    <property type="project" value="TreeGrafter"/>
</dbReference>
<dbReference type="GO" id="GO:0003755">
    <property type="term" value="F:peptidyl-prolyl cis-trans isomerase activity"/>
    <property type="evidence" value="ECO:0007669"/>
    <property type="project" value="UniProtKB-KW"/>
</dbReference>
<evidence type="ECO:0000256" key="2">
    <source>
        <dbReference type="ARBA" id="ARBA00005464"/>
    </source>
</evidence>
<dbReference type="EC" id="5.2.1.8" evidence="3"/>
<dbReference type="PANTHER" id="PTHR30560:SF5">
    <property type="entry name" value="OS09G0515400 PROTEIN"/>
    <property type="match status" value="1"/>
</dbReference>
<comment type="function">
    <text evidence="7">Involved in protein export. Acts as a chaperone by maintaining the newly synthesized protein in an open conformation. Functions as a peptidyl-prolyl cis-trans isomerase.</text>
</comment>
<protein>
    <recommendedName>
        <fullName evidence="3">peptidylprolyl isomerase</fullName>
        <ecNumber evidence="3">5.2.1.8</ecNumber>
    </recommendedName>
</protein>
<dbReference type="GO" id="GO:0015031">
    <property type="term" value="P:protein transport"/>
    <property type="evidence" value="ECO:0007669"/>
    <property type="project" value="InterPro"/>
</dbReference>
<dbReference type="KEGG" id="pavi:110745591"/>
<evidence type="ECO:0000313" key="10">
    <source>
        <dbReference type="RefSeq" id="XP_021801407.1"/>
    </source>
</evidence>
<evidence type="ECO:0000256" key="5">
    <source>
        <dbReference type="ARBA" id="ARBA00023186"/>
    </source>
</evidence>
<keyword evidence="6" id="KW-0413">Isomerase</keyword>
<evidence type="ECO:0000259" key="8">
    <source>
        <dbReference type="Pfam" id="PF05697"/>
    </source>
</evidence>
<dbReference type="InterPro" id="IPR005215">
    <property type="entry name" value="Trig_fac"/>
</dbReference>
<dbReference type="Pfam" id="PF05697">
    <property type="entry name" value="Trigger_N"/>
    <property type="match status" value="1"/>
</dbReference>
<dbReference type="GO" id="GO:0043022">
    <property type="term" value="F:ribosome binding"/>
    <property type="evidence" value="ECO:0007669"/>
    <property type="project" value="TreeGrafter"/>
</dbReference>
<keyword evidence="4" id="KW-0697">Rotamase</keyword>
<dbReference type="InterPro" id="IPR036611">
    <property type="entry name" value="Trigger_fac_ribosome-bd_sf"/>
</dbReference>
<evidence type="ECO:0000256" key="4">
    <source>
        <dbReference type="ARBA" id="ARBA00023110"/>
    </source>
</evidence>
<dbReference type="Gene3D" id="3.30.70.1050">
    <property type="entry name" value="Trigger factor ribosome-binding domain"/>
    <property type="match status" value="1"/>
</dbReference>